<evidence type="ECO:0000256" key="4">
    <source>
        <dbReference type="ARBA" id="ARBA00022771"/>
    </source>
</evidence>
<dbReference type="CDD" id="cd16454">
    <property type="entry name" value="RING-H2_PA-TM-RING"/>
    <property type="match status" value="1"/>
</dbReference>
<protein>
    <recommendedName>
        <fullName evidence="2">RING-type E3 ubiquitin transferase</fullName>
        <ecNumber evidence="2">2.3.2.27</ecNumber>
    </recommendedName>
</protein>
<feature type="domain" description="RING-type" evidence="7">
    <location>
        <begin position="184"/>
        <end position="225"/>
    </location>
</feature>
<keyword evidence="4 6" id="KW-0863">Zinc-finger</keyword>
<reference evidence="8 9" key="1">
    <citation type="submission" date="2019-12" db="EMBL/GenBank/DDBJ databases">
        <authorList>
            <person name="Alioto T."/>
            <person name="Alioto T."/>
            <person name="Gomez Garrido J."/>
        </authorList>
    </citation>
    <scope>NUCLEOTIDE SEQUENCE [LARGE SCALE GENOMIC DNA]</scope>
</reference>
<dbReference type="Proteomes" id="UP000594638">
    <property type="component" value="Unassembled WGS sequence"/>
</dbReference>
<dbReference type="Gramene" id="OE9A059183T1">
    <property type="protein sequence ID" value="OE9A059183C1"/>
    <property type="gene ID" value="OE9A059183"/>
</dbReference>
<dbReference type="Gene3D" id="3.30.40.10">
    <property type="entry name" value="Zinc/RING finger domain, C3HC4 (zinc finger)"/>
    <property type="match status" value="1"/>
</dbReference>
<evidence type="ECO:0000313" key="8">
    <source>
        <dbReference type="EMBL" id="CAA2967856.1"/>
    </source>
</evidence>
<dbReference type="PANTHER" id="PTHR15710">
    <property type="entry name" value="E3 UBIQUITIN-PROTEIN LIGASE PRAJA"/>
    <property type="match status" value="1"/>
</dbReference>
<gene>
    <name evidence="8" type="ORF">OLEA9_A059183</name>
</gene>
<dbReference type="GO" id="GO:0005737">
    <property type="term" value="C:cytoplasm"/>
    <property type="evidence" value="ECO:0007669"/>
    <property type="project" value="TreeGrafter"/>
</dbReference>
<dbReference type="PANTHER" id="PTHR15710:SF77">
    <property type="entry name" value="RING-H2 FINGER PROTEIN ATL21B"/>
    <property type="match status" value="1"/>
</dbReference>
<dbReference type="Pfam" id="PF13639">
    <property type="entry name" value="zf-RING_2"/>
    <property type="match status" value="1"/>
</dbReference>
<evidence type="ECO:0000313" key="9">
    <source>
        <dbReference type="Proteomes" id="UP000594638"/>
    </source>
</evidence>
<dbReference type="SUPFAM" id="SSF57850">
    <property type="entry name" value="RING/U-box"/>
    <property type="match status" value="1"/>
</dbReference>
<proteinExistence type="predicted"/>
<dbReference type="GO" id="GO:0016874">
    <property type="term" value="F:ligase activity"/>
    <property type="evidence" value="ECO:0007669"/>
    <property type="project" value="UniProtKB-KW"/>
</dbReference>
<comment type="caution">
    <text evidence="8">The sequence shown here is derived from an EMBL/GenBank/DDBJ whole genome shotgun (WGS) entry which is preliminary data.</text>
</comment>
<dbReference type="EMBL" id="CACTIH010001893">
    <property type="protein sequence ID" value="CAA2967856.1"/>
    <property type="molecule type" value="Genomic_DNA"/>
</dbReference>
<keyword evidence="5" id="KW-0862">Zinc</keyword>
<keyword evidence="8" id="KW-0436">Ligase</keyword>
<evidence type="ECO:0000259" key="7">
    <source>
        <dbReference type="PROSITE" id="PS50089"/>
    </source>
</evidence>
<dbReference type="InterPro" id="IPR001841">
    <property type="entry name" value="Znf_RING"/>
</dbReference>
<evidence type="ECO:0000256" key="5">
    <source>
        <dbReference type="ARBA" id="ARBA00022833"/>
    </source>
</evidence>
<comment type="catalytic activity">
    <reaction evidence="1">
        <text>S-ubiquitinyl-[E2 ubiquitin-conjugating enzyme]-L-cysteine + [acceptor protein]-L-lysine = [E2 ubiquitin-conjugating enzyme]-L-cysteine + N(6)-ubiquitinyl-[acceptor protein]-L-lysine.</text>
        <dbReference type="EC" id="2.3.2.27"/>
    </reaction>
</comment>
<dbReference type="GO" id="GO:0061630">
    <property type="term" value="F:ubiquitin protein ligase activity"/>
    <property type="evidence" value="ECO:0007669"/>
    <property type="project" value="UniProtKB-EC"/>
</dbReference>
<dbReference type="InterPro" id="IPR013083">
    <property type="entry name" value="Znf_RING/FYVE/PHD"/>
</dbReference>
<dbReference type="AlphaFoldDB" id="A0A8S0QIY0"/>
<evidence type="ECO:0000256" key="3">
    <source>
        <dbReference type="ARBA" id="ARBA00022723"/>
    </source>
</evidence>
<dbReference type="SMART" id="SM00184">
    <property type="entry name" value="RING"/>
    <property type="match status" value="1"/>
</dbReference>
<evidence type="ECO:0000256" key="6">
    <source>
        <dbReference type="PROSITE-ProRule" id="PRU00175"/>
    </source>
</evidence>
<accession>A0A8S0QIY0</accession>
<sequence>MENESGDKVIYFDITKKGEEEVACQNPLMSSIVEIKYVFSCQSWLHDTKFEDGEQVVTEIPERKIWKYLYLEPQRSLSYRKMRKIINDAIRTWPIRSGTRKILIKDVFSRTKAMVESISLGHYVLHIDVDVNVITYHVIFSESRRLPPSIEENNDYDMVPASKSSIKSLKRKKLDAENNNCDCCTICLEKFSKRSKVTHMPCSHMFHGNCVRKWLKTSHYCPVCRFEMPTS</sequence>
<name>A0A8S0QIY0_OLEEU</name>
<dbReference type="EC" id="2.3.2.27" evidence="2"/>
<keyword evidence="9" id="KW-1185">Reference proteome</keyword>
<evidence type="ECO:0000256" key="2">
    <source>
        <dbReference type="ARBA" id="ARBA00012483"/>
    </source>
</evidence>
<dbReference type="OrthoDB" id="4348522at2759"/>
<dbReference type="GO" id="GO:0016567">
    <property type="term" value="P:protein ubiquitination"/>
    <property type="evidence" value="ECO:0007669"/>
    <property type="project" value="TreeGrafter"/>
</dbReference>
<dbReference type="PROSITE" id="PS50089">
    <property type="entry name" value="ZF_RING_2"/>
    <property type="match status" value="1"/>
</dbReference>
<evidence type="ECO:0000256" key="1">
    <source>
        <dbReference type="ARBA" id="ARBA00000900"/>
    </source>
</evidence>
<keyword evidence="3" id="KW-0479">Metal-binding</keyword>
<organism evidence="8 9">
    <name type="scientific">Olea europaea subsp. europaea</name>
    <dbReference type="NCBI Taxonomy" id="158383"/>
    <lineage>
        <taxon>Eukaryota</taxon>
        <taxon>Viridiplantae</taxon>
        <taxon>Streptophyta</taxon>
        <taxon>Embryophyta</taxon>
        <taxon>Tracheophyta</taxon>
        <taxon>Spermatophyta</taxon>
        <taxon>Magnoliopsida</taxon>
        <taxon>eudicotyledons</taxon>
        <taxon>Gunneridae</taxon>
        <taxon>Pentapetalae</taxon>
        <taxon>asterids</taxon>
        <taxon>lamiids</taxon>
        <taxon>Lamiales</taxon>
        <taxon>Oleaceae</taxon>
        <taxon>Oleeae</taxon>
        <taxon>Olea</taxon>
    </lineage>
</organism>
<dbReference type="GO" id="GO:0008270">
    <property type="term" value="F:zinc ion binding"/>
    <property type="evidence" value="ECO:0007669"/>
    <property type="project" value="UniProtKB-KW"/>
</dbReference>